<dbReference type="PIRSF" id="PIRSF037871">
    <property type="entry name" value="TIM44"/>
    <property type="match status" value="1"/>
</dbReference>
<evidence type="ECO:0000313" key="15">
    <source>
        <dbReference type="EMBL" id="TIB11226.1"/>
    </source>
</evidence>
<evidence type="ECO:0000256" key="4">
    <source>
        <dbReference type="ARBA" id="ARBA00022741"/>
    </source>
</evidence>
<protein>
    <recommendedName>
        <fullName evidence="12 13">Mitochondrial import inner membrane translocase subunit TIM44</fullName>
    </recommendedName>
</protein>
<keyword evidence="7 13" id="KW-0653">Protein transport</keyword>
<gene>
    <name evidence="16" type="ORF">E3P86_02236</name>
    <name evidence="15" type="ORF">E3P90_02522</name>
</gene>
<keyword evidence="8" id="KW-0809">Transit peptide</keyword>
<keyword evidence="6" id="KW-0067">ATP-binding</keyword>
<evidence type="ECO:0000256" key="6">
    <source>
        <dbReference type="ARBA" id="ARBA00022840"/>
    </source>
</evidence>
<sequence>MNYFRISLAGASRRGFSSTARNLNIPESPFSRFVNVLREELRKNAEFQENYKQLSGEAGKVQDSEAMQKARDAYQRATITNLMKNNPRLKAATDNLRMNGGKVSEGVGEALKGIENTEAFRALLRATNAASTAVTSATAPIRDTEAYKSFAETISDALDDTSRGGYEDREARRIRRQRRLAKAGKDGIAKKRVKKNEEAGESVVLHENANAPSKWQEYKDNSSFFQRVADMREQYHESESPTVLAMRSVTDRIGGLFEENETARVTRAFKALDPGFTQDSFLVELREYIVPEVVDAYLNADKDALRRWCGEATYNVLWASMEVYLSKGLISDSKVVDIRAVEITKGQMLENDVPVWLVIFHTQEILMFRDAKSGEVAVGTEDGVEQVAYVGVFTRVEDELEDELTGGWKVIEMARRGQKAYI</sequence>
<evidence type="ECO:0000256" key="3">
    <source>
        <dbReference type="ARBA" id="ARBA00022448"/>
    </source>
</evidence>
<dbReference type="GO" id="GO:0005743">
    <property type="term" value="C:mitochondrial inner membrane"/>
    <property type="evidence" value="ECO:0007669"/>
    <property type="project" value="UniProtKB-SubCell"/>
</dbReference>
<dbReference type="InterPro" id="IPR039544">
    <property type="entry name" value="Tim44-like"/>
</dbReference>
<reference evidence="17 18" key="1">
    <citation type="submission" date="2019-03" db="EMBL/GenBank/DDBJ databases">
        <title>Sequencing 23 genomes of Wallemia ichthyophaga.</title>
        <authorList>
            <person name="Gostincar C."/>
        </authorList>
    </citation>
    <scope>NUCLEOTIDE SEQUENCE [LARGE SCALE GENOMIC DNA]</scope>
    <source>
        <strain evidence="16 18">EXF-6200</strain>
        <strain evidence="15 17">EXF-8621</strain>
    </source>
</reference>
<proteinExistence type="inferred from homology"/>
<comment type="similarity">
    <text evidence="2 13">Belongs to the Tim44 family.</text>
</comment>
<comment type="subcellular location">
    <subcellularLocation>
        <location evidence="1">Mitochondrion inner membrane</location>
        <topology evidence="1">Peripheral membrane protein</topology>
    </subcellularLocation>
</comment>
<dbReference type="FunFam" id="3.10.450.240:FF:000002">
    <property type="entry name" value="Mitochondrial import inner membrane translocase subunit TIM44"/>
    <property type="match status" value="1"/>
</dbReference>
<comment type="function">
    <text evidence="13">Essential component of the PAM complex, a complex required for the translocation of transit peptide-containing proteins from the inner membrane into the mitochondrial matrix in an ATP-dependent manner.</text>
</comment>
<evidence type="ECO:0000256" key="5">
    <source>
        <dbReference type="ARBA" id="ARBA00022792"/>
    </source>
</evidence>
<dbReference type="EMBL" id="SPOF01000025">
    <property type="protein sequence ID" value="TIB11226.1"/>
    <property type="molecule type" value="Genomic_DNA"/>
</dbReference>
<dbReference type="EMBL" id="SPOI01000106">
    <property type="protein sequence ID" value="TIB37199.1"/>
    <property type="molecule type" value="Genomic_DNA"/>
</dbReference>
<accession>A0A4T0H770</accession>
<evidence type="ECO:0000256" key="9">
    <source>
        <dbReference type="ARBA" id="ARBA00023010"/>
    </source>
</evidence>
<dbReference type="Gene3D" id="3.10.450.240">
    <property type="match status" value="1"/>
</dbReference>
<dbReference type="PANTHER" id="PTHR10721:SF1">
    <property type="entry name" value="MITOCHONDRIAL IMPORT INNER MEMBRANE TRANSLOCASE SUBUNIT TIM44"/>
    <property type="match status" value="1"/>
</dbReference>
<evidence type="ECO:0000313" key="16">
    <source>
        <dbReference type="EMBL" id="TIB37199.1"/>
    </source>
</evidence>
<dbReference type="Pfam" id="PF04280">
    <property type="entry name" value="Tim44"/>
    <property type="match status" value="1"/>
</dbReference>
<evidence type="ECO:0000256" key="8">
    <source>
        <dbReference type="ARBA" id="ARBA00022946"/>
    </source>
</evidence>
<dbReference type="GO" id="GO:0051087">
    <property type="term" value="F:protein-folding chaperone binding"/>
    <property type="evidence" value="ECO:0007669"/>
    <property type="project" value="InterPro"/>
</dbReference>
<keyword evidence="3 13" id="KW-0813">Transport</keyword>
<evidence type="ECO:0000259" key="14">
    <source>
        <dbReference type="SMART" id="SM00978"/>
    </source>
</evidence>
<dbReference type="OMA" id="NFQMEPF"/>
<evidence type="ECO:0000256" key="1">
    <source>
        <dbReference type="ARBA" id="ARBA00004637"/>
    </source>
</evidence>
<dbReference type="GO" id="GO:0005524">
    <property type="term" value="F:ATP binding"/>
    <property type="evidence" value="ECO:0007669"/>
    <property type="project" value="UniProtKB-KW"/>
</dbReference>
<comment type="caution">
    <text evidence="15">The sequence shown here is derived from an EMBL/GenBank/DDBJ whole genome shotgun (WGS) entry which is preliminary data.</text>
</comment>
<feature type="domain" description="Tim44-like" evidence="14">
    <location>
        <begin position="262"/>
        <end position="415"/>
    </location>
</feature>
<evidence type="ECO:0000256" key="7">
    <source>
        <dbReference type="ARBA" id="ARBA00022927"/>
    </source>
</evidence>
<dbReference type="SMART" id="SM00978">
    <property type="entry name" value="Tim44"/>
    <property type="match status" value="1"/>
</dbReference>
<evidence type="ECO:0000313" key="17">
    <source>
        <dbReference type="Proteomes" id="UP000306954"/>
    </source>
</evidence>
<keyword evidence="9 13" id="KW-0811">Translocation</keyword>
<keyword evidence="4" id="KW-0547">Nucleotide-binding</keyword>
<keyword evidence="11 13" id="KW-0472">Membrane</keyword>
<organism evidence="15 17">
    <name type="scientific">Wallemia ichthyophaga</name>
    <dbReference type="NCBI Taxonomy" id="245174"/>
    <lineage>
        <taxon>Eukaryota</taxon>
        <taxon>Fungi</taxon>
        <taxon>Dikarya</taxon>
        <taxon>Basidiomycota</taxon>
        <taxon>Wallemiomycotina</taxon>
        <taxon>Wallemiomycetes</taxon>
        <taxon>Wallemiales</taxon>
        <taxon>Wallemiaceae</taxon>
        <taxon>Wallemia</taxon>
    </lineage>
</organism>
<evidence type="ECO:0000256" key="11">
    <source>
        <dbReference type="ARBA" id="ARBA00023136"/>
    </source>
</evidence>
<evidence type="ECO:0000256" key="2">
    <source>
        <dbReference type="ARBA" id="ARBA00009597"/>
    </source>
</evidence>
<evidence type="ECO:0000313" key="18">
    <source>
        <dbReference type="Proteomes" id="UP000310689"/>
    </source>
</evidence>
<dbReference type="InterPro" id="IPR032710">
    <property type="entry name" value="NTF2-like_dom_sf"/>
</dbReference>
<dbReference type="GO" id="GO:0030150">
    <property type="term" value="P:protein import into mitochondrial matrix"/>
    <property type="evidence" value="ECO:0007669"/>
    <property type="project" value="InterPro"/>
</dbReference>
<dbReference type="InterPro" id="IPR007379">
    <property type="entry name" value="Tim44-like_dom"/>
</dbReference>
<evidence type="ECO:0000256" key="13">
    <source>
        <dbReference type="PIRNR" id="PIRNR037871"/>
    </source>
</evidence>
<dbReference type="OrthoDB" id="10265990at2759"/>
<name>A0A4T0H770_WALIC</name>
<keyword evidence="10 13" id="KW-0496">Mitochondrion</keyword>
<keyword evidence="5 13" id="KW-0999">Mitochondrion inner membrane</keyword>
<dbReference type="Proteomes" id="UP000306954">
    <property type="component" value="Unassembled WGS sequence"/>
</dbReference>
<dbReference type="PANTHER" id="PTHR10721">
    <property type="entry name" value="MITOCHONDRIAL IMPORT INNER MEMBRANE TRANSLOCASE SUBUNIT TIM44"/>
    <property type="match status" value="1"/>
</dbReference>
<evidence type="ECO:0000256" key="12">
    <source>
        <dbReference type="ARBA" id="ARBA00074309"/>
    </source>
</evidence>
<dbReference type="InterPro" id="IPR017303">
    <property type="entry name" value="Tim44"/>
</dbReference>
<evidence type="ECO:0000256" key="10">
    <source>
        <dbReference type="ARBA" id="ARBA00023128"/>
    </source>
</evidence>
<dbReference type="AlphaFoldDB" id="A0A4T0H770"/>
<dbReference type="SUPFAM" id="SSF54427">
    <property type="entry name" value="NTF2-like"/>
    <property type="match status" value="1"/>
</dbReference>
<dbReference type="Proteomes" id="UP000310689">
    <property type="component" value="Unassembled WGS sequence"/>
</dbReference>